<dbReference type="OrthoDB" id="1638902at2"/>
<protein>
    <submittedName>
        <fullName evidence="9">Competence-related pilin export protein ComGB</fullName>
    </submittedName>
</protein>
<feature type="transmembrane region" description="Helical" evidence="7">
    <location>
        <begin position="193"/>
        <end position="214"/>
    </location>
</feature>
<dbReference type="GO" id="GO:0005886">
    <property type="term" value="C:plasma membrane"/>
    <property type="evidence" value="ECO:0007669"/>
    <property type="project" value="UniProtKB-SubCell"/>
</dbReference>
<evidence type="ECO:0000256" key="2">
    <source>
        <dbReference type="ARBA" id="ARBA00005745"/>
    </source>
</evidence>
<keyword evidence="6 7" id="KW-0472">Membrane</keyword>
<dbReference type="Pfam" id="PF00482">
    <property type="entry name" value="T2SSF"/>
    <property type="match status" value="2"/>
</dbReference>
<keyword evidence="5 7" id="KW-1133">Transmembrane helix</keyword>
<feature type="transmembrane region" description="Helical" evidence="7">
    <location>
        <begin position="111"/>
        <end position="132"/>
    </location>
</feature>
<feature type="domain" description="Type II secretion system protein GspF" evidence="8">
    <location>
        <begin position="212"/>
        <end position="334"/>
    </location>
</feature>
<dbReference type="Proteomes" id="UP000219546">
    <property type="component" value="Unassembled WGS sequence"/>
</dbReference>
<dbReference type="InterPro" id="IPR047692">
    <property type="entry name" value="T4P_ComGB"/>
</dbReference>
<feature type="transmembrane region" description="Helical" evidence="7">
    <location>
        <begin position="311"/>
        <end position="336"/>
    </location>
</feature>
<name>A0A285CK25_9BACI</name>
<keyword evidence="10" id="KW-1185">Reference proteome</keyword>
<dbReference type="InterPro" id="IPR003004">
    <property type="entry name" value="GspF/PilC"/>
</dbReference>
<comment type="similarity">
    <text evidence="2">Belongs to the GSP F family.</text>
</comment>
<evidence type="ECO:0000256" key="1">
    <source>
        <dbReference type="ARBA" id="ARBA00004651"/>
    </source>
</evidence>
<evidence type="ECO:0000256" key="3">
    <source>
        <dbReference type="ARBA" id="ARBA00022475"/>
    </source>
</evidence>
<gene>
    <name evidence="9" type="ORF">SAMN05877753_102141</name>
</gene>
<dbReference type="InterPro" id="IPR018076">
    <property type="entry name" value="T2SS_GspF_dom"/>
</dbReference>
<dbReference type="InterPro" id="IPR042094">
    <property type="entry name" value="T2SS_GspF_sf"/>
</dbReference>
<dbReference type="PANTHER" id="PTHR30012:SF0">
    <property type="entry name" value="TYPE II SECRETION SYSTEM PROTEIN F-RELATED"/>
    <property type="match status" value="1"/>
</dbReference>
<keyword evidence="4 7" id="KW-0812">Transmembrane</keyword>
<feature type="domain" description="Type II secretion system protein GspF" evidence="8">
    <location>
        <begin position="13"/>
        <end position="133"/>
    </location>
</feature>
<evidence type="ECO:0000256" key="4">
    <source>
        <dbReference type="ARBA" id="ARBA00022692"/>
    </source>
</evidence>
<evidence type="ECO:0000259" key="8">
    <source>
        <dbReference type="Pfam" id="PF00482"/>
    </source>
</evidence>
<dbReference type="AlphaFoldDB" id="A0A285CK25"/>
<feature type="transmembrane region" description="Helical" evidence="7">
    <location>
        <begin position="163"/>
        <end position="181"/>
    </location>
</feature>
<dbReference type="PANTHER" id="PTHR30012">
    <property type="entry name" value="GENERAL SECRETION PATHWAY PROTEIN"/>
    <property type="match status" value="1"/>
</dbReference>
<keyword evidence="3" id="KW-1003">Cell membrane</keyword>
<evidence type="ECO:0000256" key="6">
    <source>
        <dbReference type="ARBA" id="ARBA00023136"/>
    </source>
</evidence>
<dbReference type="Gene3D" id="1.20.81.30">
    <property type="entry name" value="Type II secretion system (T2SS), domain F"/>
    <property type="match status" value="2"/>
</dbReference>
<proteinExistence type="inferred from homology"/>
<sequence length="343" mass="40106">MNKKWSVKEQIHFFKRLGELLQAGYHIQEALLFLKMTDFLSKKTDWGEAISELKSGKHLFSILRDWRFESDLVIFVMIAEKHGNIGEALIKGSQFLEQLNSHKEKIKKMMVYPFVLLVISAGLFIITCIWLLPQFESMFSQSSVKSPWTLKFLLFFKNDLPDLSLWLLLISLLNVICYALITQWVSATKRHLFWSVIPIVGPIVKLYHSCFFSYQWSILLQKGLSYLECVAFMKEWEDKPFYQEMSIRMKQSLSKGESLSDTVREERIFLKELPHLIEHGQKNGRMEREFLSFSLICSETLEKKMLTFSKLIQPICFLCIGVVVVLLYVSVMFPVIQMLEGIK</sequence>
<comment type="subcellular location">
    <subcellularLocation>
        <location evidence="1">Cell membrane</location>
        <topology evidence="1">Multi-pass membrane protein</topology>
    </subcellularLocation>
</comment>
<reference evidence="9 10" key="1">
    <citation type="submission" date="2017-08" db="EMBL/GenBank/DDBJ databases">
        <authorList>
            <person name="de Groot N.N."/>
        </authorList>
    </citation>
    <scope>NUCLEOTIDE SEQUENCE [LARGE SCALE GENOMIC DNA]</scope>
    <source>
        <strain evidence="9 10">JC228</strain>
    </source>
</reference>
<dbReference type="NCBIfam" id="NF041012">
    <property type="entry name" value="T4P_ComGB"/>
    <property type="match status" value="1"/>
</dbReference>
<dbReference type="EMBL" id="OAOP01000002">
    <property type="protein sequence ID" value="SNX67937.1"/>
    <property type="molecule type" value="Genomic_DNA"/>
</dbReference>
<dbReference type="PRINTS" id="PR00812">
    <property type="entry name" value="BCTERIALGSPF"/>
</dbReference>
<evidence type="ECO:0000256" key="7">
    <source>
        <dbReference type="SAM" id="Phobius"/>
    </source>
</evidence>
<accession>A0A285CK25</accession>
<dbReference type="RefSeq" id="WP_142305187.1">
    <property type="nucleotide sequence ID" value="NZ_JBEPMQ010000013.1"/>
</dbReference>
<evidence type="ECO:0000313" key="10">
    <source>
        <dbReference type="Proteomes" id="UP000219546"/>
    </source>
</evidence>
<evidence type="ECO:0000313" key="9">
    <source>
        <dbReference type="EMBL" id="SNX67937.1"/>
    </source>
</evidence>
<organism evidence="9 10">
    <name type="scientific">Bacillus oleivorans</name>
    <dbReference type="NCBI Taxonomy" id="1448271"/>
    <lineage>
        <taxon>Bacteria</taxon>
        <taxon>Bacillati</taxon>
        <taxon>Bacillota</taxon>
        <taxon>Bacilli</taxon>
        <taxon>Bacillales</taxon>
        <taxon>Bacillaceae</taxon>
        <taxon>Bacillus</taxon>
    </lineage>
</organism>
<evidence type="ECO:0000256" key="5">
    <source>
        <dbReference type="ARBA" id="ARBA00022989"/>
    </source>
</evidence>